<dbReference type="PATRIC" id="fig|1003195.11.peg.3196"/>
<proteinExistence type="predicted"/>
<feature type="region of interest" description="Disordered" evidence="1">
    <location>
        <begin position="1"/>
        <end position="168"/>
    </location>
</feature>
<feature type="compositionally biased region" description="Basic and acidic residues" evidence="1">
    <location>
        <begin position="149"/>
        <end position="159"/>
    </location>
</feature>
<dbReference type="eggNOG" id="COG1316">
    <property type="taxonomic scope" value="Bacteria"/>
</dbReference>
<reference evidence="5" key="1">
    <citation type="submission" date="2011-12" db="EMBL/GenBank/DDBJ databases">
        <title>Complete genome sequence of Streptomyces cattleya strain DSM 46488.</title>
        <authorList>
            <person name="Ou H.-Y."/>
            <person name="Li P."/>
            <person name="Zhao C."/>
            <person name="O'Hagan D."/>
            <person name="Deng Z."/>
        </authorList>
    </citation>
    <scope>NUCLEOTIDE SEQUENCE [LARGE SCALE GENOMIC DNA]</scope>
    <source>
        <strain evidence="5">ATCC 35852 / DSM 46488 / JCM 4925 / NBRC 14057 / NRRL 8057</strain>
    </source>
</reference>
<dbReference type="HOGENOM" id="CLU_450485_0_0_11"/>
<evidence type="ECO:0000259" key="3">
    <source>
        <dbReference type="Pfam" id="PF13399"/>
    </source>
</evidence>
<dbReference type="Pfam" id="PF13399">
    <property type="entry name" value="LytR_C"/>
    <property type="match status" value="1"/>
</dbReference>
<dbReference type="Proteomes" id="UP000007842">
    <property type="component" value="Chromosome"/>
</dbReference>
<feature type="compositionally biased region" description="Low complexity" evidence="1">
    <location>
        <begin position="83"/>
        <end position="135"/>
    </location>
</feature>
<dbReference type="InterPro" id="IPR027381">
    <property type="entry name" value="LytR/CpsA/Psr_C"/>
</dbReference>
<dbReference type="PANTHER" id="PTHR33392:SF6">
    <property type="entry name" value="POLYISOPRENYL-TEICHOIC ACID--PEPTIDOGLYCAN TEICHOIC ACID TRANSFERASE TAGU"/>
    <property type="match status" value="1"/>
</dbReference>
<keyword evidence="2" id="KW-0812">Transmembrane</keyword>
<dbReference type="Gene3D" id="3.30.70.2390">
    <property type="match status" value="1"/>
</dbReference>
<feature type="transmembrane region" description="Helical" evidence="2">
    <location>
        <begin position="213"/>
        <end position="232"/>
    </location>
</feature>
<evidence type="ECO:0000313" key="4">
    <source>
        <dbReference type="EMBL" id="AEW93998.1"/>
    </source>
</evidence>
<dbReference type="KEGG" id="sct:SCAT_1622"/>
<protein>
    <recommendedName>
        <fullName evidence="3">LytR/CpsA/Psr regulator C-terminal domain-containing protein</fullName>
    </recommendedName>
</protein>
<keyword evidence="5" id="KW-1185">Reference proteome</keyword>
<dbReference type="PANTHER" id="PTHR33392">
    <property type="entry name" value="POLYISOPRENYL-TEICHOIC ACID--PEPTIDOGLYCAN TEICHOIC ACID TRANSFERASE TAGU"/>
    <property type="match status" value="1"/>
</dbReference>
<dbReference type="KEGG" id="scy:SCATT_16270"/>
<dbReference type="AlphaFoldDB" id="F8JPU0"/>
<sequence length="581" mass="60546">MSDAHPGQRWTEDEQRAAYARQPYGGHPGPDPYAQGPAEGYDPYAAGYGTAAAPQPGADGGDPAPGQPGYPHQQAPQGYVPHQYAPPGQSPYGYSYDSYDPYQQQPEQPYQQSDAYGGQQQYQQPYQQGYDGYGQVPRPRQEAAPGQPADHHQPPEEPAHPGPAEDDEGFHTEQFAFIDEEDEQAEDVIDWLKFTESRTERRDERKRRGRKRLIALAVVAVLAVGGGVTYLWQAGKLPGTGTSGTGKTAASGAQKRDVIVVHLRQVDSNDSSTALLVGNETTGKGSTVLLPGSLAVTTDSGTTTLAKSVVDDGAGPTRDALGTLLGADIKGTWRLDTPYLEILVESVGGITLDADATVKGGGKTLVTPGKGKELNGQAAVAYATYRAPGEPQTKQLARFGQVMQAVLTKLPSDAATATKIVDSLGAIPDPSLTDSQLGATLAHLADEAKGGDYATTLLPVQPDGTLSPQATDGVVKDVLGGTVKNSDPSGTPRISVRNATGDTAAANTAQAAVVNSGYTYLDGGTAPRQSASQVIYSSAARAATARELAKTLGLPASAVTKGNGAGNADITVVLGADYHKS</sequence>
<dbReference type="RefSeq" id="WP_014142380.1">
    <property type="nucleotide sequence ID" value="NC_016111.1"/>
</dbReference>
<gene>
    <name evidence="4" type="ordered locus">SCATT_16270</name>
</gene>
<dbReference type="InterPro" id="IPR050922">
    <property type="entry name" value="LytR/CpsA/Psr_CW_biosynth"/>
</dbReference>
<dbReference type="STRING" id="1003195.SCATT_16270"/>
<keyword evidence="2" id="KW-1133">Transmembrane helix</keyword>
<accession>F8JPU0</accession>
<feature type="compositionally biased region" description="Low complexity" evidence="1">
    <location>
        <begin position="40"/>
        <end position="69"/>
    </location>
</feature>
<evidence type="ECO:0000313" key="5">
    <source>
        <dbReference type="Proteomes" id="UP000007842"/>
    </source>
</evidence>
<keyword evidence="2" id="KW-0472">Membrane</keyword>
<feature type="domain" description="LytR/CpsA/Psr regulator C-terminal" evidence="3">
    <location>
        <begin position="493"/>
        <end position="578"/>
    </location>
</feature>
<organism evidence="4 5">
    <name type="scientific">Streptantibioticus cattleyicolor (strain ATCC 35852 / DSM 46488 / JCM 4925 / NBRC 14057 / NRRL 8057)</name>
    <name type="common">Streptomyces cattleya</name>
    <dbReference type="NCBI Taxonomy" id="1003195"/>
    <lineage>
        <taxon>Bacteria</taxon>
        <taxon>Bacillati</taxon>
        <taxon>Actinomycetota</taxon>
        <taxon>Actinomycetes</taxon>
        <taxon>Kitasatosporales</taxon>
        <taxon>Streptomycetaceae</taxon>
        <taxon>Streptantibioticus</taxon>
    </lineage>
</organism>
<dbReference type="OrthoDB" id="4349935at2"/>
<evidence type="ECO:0000256" key="1">
    <source>
        <dbReference type="SAM" id="MobiDB-lite"/>
    </source>
</evidence>
<accession>G8WNF3</accession>
<name>F8JPU0_STREN</name>
<dbReference type="Gene3D" id="3.40.630.190">
    <property type="entry name" value="LCP protein"/>
    <property type="match status" value="1"/>
</dbReference>
<dbReference type="EMBL" id="CP003219">
    <property type="protein sequence ID" value="AEW93998.1"/>
    <property type="molecule type" value="Genomic_DNA"/>
</dbReference>
<evidence type="ECO:0000256" key="2">
    <source>
        <dbReference type="SAM" id="Phobius"/>
    </source>
</evidence>